<organism evidence="3 4">
    <name type="scientific">Microbulbifer taiwanensis</name>
    <dbReference type="NCBI Taxonomy" id="986746"/>
    <lineage>
        <taxon>Bacteria</taxon>
        <taxon>Pseudomonadati</taxon>
        <taxon>Pseudomonadota</taxon>
        <taxon>Gammaproteobacteria</taxon>
        <taxon>Cellvibrionales</taxon>
        <taxon>Microbulbiferaceae</taxon>
        <taxon>Microbulbifer</taxon>
    </lineage>
</organism>
<evidence type="ECO:0000313" key="4">
    <source>
        <dbReference type="Proteomes" id="UP001596425"/>
    </source>
</evidence>
<protein>
    <recommendedName>
        <fullName evidence="5">DUF4168 domain-containing protein</fullName>
    </recommendedName>
</protein>
<evidence type="ECO:0008006" key="5">
    <source>
        <dbReference type="Google" id="ProtNLM"/>
    </source>
</evidence>
<keyword evidence="2" id="KW-0732">Signal</keyword>
<feature type="chain" id="PRO_5045771622" description="DUF4168 domain-containing protein" evidence="2">
    <location>
        <begin position="29"/>
        <end position="125"/>
    </location>
</feature>
<evidence type="ECO:0000313" key="3">
    <source>
        <dbReference type="EMBL" id="MFC6635577.1"/>
    </source>
</evidence>
<dbReference type="RefSeq" id="WP_193194592.1">
    <property type="nucleotide sequence ID" value="NZ_JACZFR010000063.1"/>
</dbReference>
<evidence type="ECO:0000256" key="1">
    <source>
        <dbReference type="SAM" id="MobiDB-lite"/>
    </source>
</evidence>
<feature type="signal peptide" evidence="2">
    <location>
        <begin position="1"/>
        <end position="28"/>
    </location>
</feature>
<dbReference type="EMBL" id="JBHSVR010000001">
    <property type="protein sequence ID" value="MFC6635577.1"/>
    <property type="molecule type" value="Genomic_DNA"/>
</dbReference>
<proteinExistence type="predicted"/>
<keyword evidence="4" id="KW-1185">Reference proteome</keyword>
<reference evidence="4" key="1">
    <citation type="journal article" date="2019" name="Int. J. Syst. Evol. Microbiol.">
        <title>The Global Catalogue of Microorganisms (GCM) 10K type strain sequencing project: providing services to taxonomists for standard genome sequencing and annotation.</title>
        <authorList>
            <consortium name="The Broad Institute Genomics Platform"/>
            <consortium name="The Broad Institute Genome Sequencing Center for Infectious Disease"/>
            <person name="Wu L."/>
            <person name="Ma J."/>
        </authorList>
    </citation>
    <scope>NUCLEOTIDE SEQUENCE [LARGE SCALE GENOMIC DNA]</scope>
    <source>
        <strain evidence="4">CGMCC 1.13718</strain>
    </source>
</reference>
<name>A0ABW1YS13_9GAMM</name>
<feature type="region of interest" description="Disordered" evidence="1">
    <location>
        <begin position="104"/>
        <end position="125"/>
    </location>
</feature>
<accession>A0ABW1YS13</accession>
<gene>
    <name evidence="3" type="ORF">ACFQBM_20085</name>
</gene>
<comment type="caution">
    <text evidence="3">The sequence shown here is derived from an EMBL/GenBank/DDBJ whole genome shotgun (WGS) entry which is preliminary data.</text>
</comment>
<sequence length="125" mass="13592">MKSQTSIRRALGLAIATLAFSQFTIAQADPAQLVMPDVAGQLGKFSGTLHAIASACGHYSNEQLAEMKEQQRKQLQDSGMDISGFDKTFASSEREMAEKWKAMSEAEQSETCEKVKQQMSTAPTG</sequence>
<dbReference type="Proteomes" id="UP001596425">
    <property type="component" value="Unassembled WGS sequence"/>
</dbReference>
<evidence type="ECO:0000256" key="2">
    <source>
        <dbReference type="SAM" id="SignalP"/>
    </source>
</evidence>